<reference evidence="21" key="1">
    <citation type="journal article" date="2022" name="bioRxiv">
        <title>Sequencing and chromosome-scale assembly of the giantPleurodeles waltlgenome.</title>
        <authorList>
            <person name="Brown T."/>
            <person name="Elewa A."/>
            <person name="Iarovenko S."/>
            <person name="Subramanian E."/>
            <person name="Araus A.J."/>
            <person name="Petzold A."/>
            <person name="Susuki M."/>
            <person name="Suzuki K.-i.T."/>
            <person name="Hayashi T."/>
            <person name="Toyoda A."/>
            <person name="Oliveira C."/>
            <person name="Osipova E."/>
            <person name="Leigh N.D."/>
            <person name="Simon A."/>
            <person name="Yun M.H."/>
        </authorList>
    </citation>
    <scope>NUCLEOTIDE SEQUENCE</scope>
    <source>
        <strain evidence="21">20211129_DDA</strain>
        <tissue evidence="21">Liver</tissue>
    </source>
</reference>
<evidence type="ECO:0000313" key="22">
    <source>
        <dbReference type="Proteomes" id="UP001066276"/>
    </source>
</evidence>
<keyword evidence="7" id="KW-0808">Transferase</keyword>
<dbReference type="AlphaFoldDB" id="A0AAV7MC48"/>
<dbReference type="GO" id="GO:0005829">
    <property type="term" value="C:cytosol"/>
    <property type="evidence" value="ECO:0007669"/>
    <property type="project" value="UniProtKB-ARBA"/>
</dbReference>
<comment type="cofactor">
    <cofactor evidence="1">
        <name>Mg(2+)</name>
        <dbReference type="ChEBI" id="CHEBI:18420"/>
    </cofactor>
</comment>
<dbReference type="GO" id="GO:0002376">
    <property type="term" value="P:immune system process"/>
    <property type="evidence" value="ECO:0007669"/>
    <property type="project" value="UniProtKB-KW"/>
</dbReference>
<dbReference type="GO" id="GO:0004709">
    <property type="term" value="F:MAP kinase kinase kinase activity"/>
    <property type="evidence" value="ECO:0007669"/>
    <property type="project" value="UniProtKB-EC"/>
</dbReference>
<keyword evidence="22" id="KW-1185">Reference proteome</keyword>
<evidence type="ECO:0000256" key="14">
    <source>
        <dbReference type="ARBA" id="ARBA00023306"/>
    </source>
</evidence>
<keyword evidence="12" id="KW-0460">Magnesium</keyword>
<comment type="catalytic activity">
    <reaction evidence="16">
        <text>L-seryl-[protein] + ATP = O-phospho-L-seryl-[protein] + ADP + H(+)</text>
        <dbReference type="Rhea" id="RHEA:17989"/>
        <dbReference type="Rhea" id="RHEA-COMP:9863"/>
        <dbReference type="Rhea" id="RHEA-COMP:11604"/>
        <dbReference type="ChEBI" id="CHEBI:15378"/>
        <dbReference type="ChEBI" id="CHEBI:29999"/>
        <dbReference type="ChEBI" id="CHEBI:30616"/>
        <dbReference type="ChEBI" id="CHEBI:83421"/>
        <dbReference type="ChEBI" id="CHEBI:456216"/>
        <dbReference type="EC" id="2.7.11.25"/>
    </reaction>
</comment>
<dbReference type="Proteomes" id="UP001066276">
    <property type="component" value="Chromosome 10"/>
</dbReference>
<dbReference type="Gene3D" id="3.30.200.20">
    <property type="entry name" value="Phosphorylase Kinase, domain 1"/>
    <property type="match status" value="1"/>
</dbReference>
<dbReference type="InterPro" id="IPR011009">
    <property type="entry name" value="Kinase-like_dom_sf"/>
</dbReference>
<comment type="catalytic activity">
    <reaction evidence="15">
        <text>L-threonyl-[protein] + ATP = O-phospho-L-threonyl-[protein] + ADP + H(+)</text>
        <dbReference type="Rhea" id="RHEA:46608"/>
        <dbReference type="Rhea" id="RHEA-COMP:11060"/>
        <dbReference type="Rhea" id="RHEA-COMP:11605"/>
        <dbReference type="ChEBI" id="CHEBI:15378"/>
        <dbReference type="ChEBI" id="CHEBI:30013"/>
        <dbReference type="ChEBI" id="CHEBI:30616"/>
        <dbReference type="ChEBI" id="CHEBI:61977"/>
        <dbReference type="ChEBI" id="CHEBI:456216"/>
        <dbReference type="EC" id="2.7.11.25"/>
    </reaction>
</comment>
<evidence type="ECO:0000256" key="15">
    <source>
        <dbReference type="ARBA" id="ARBA00047559"/>
    </source>
</evidence>
<comment type="subcellular location">
    <subcellularLocation>
        <location evidence="2">Cytoplasm</location>
    </subcellularLocation>
</comment>
<evidence type="ECO:0000256" key="11">
    <source>
        <dbReference type="ARBA" id="ARBA00022840"/>
    </source>
</evidence>
<dbReference type="PROSITE" id="PS00108">
    <property type="entry name" value="PROTEIN_KINASE_ST"/>
    <property type="match status" value="1"/>
</dbReference>
<comment type="caution">
    <text evidence="21">The sequence shown here is derived from an EMBL/GenBank/DDBJ whole genome shotgun (WGS) entry which is preliminary data.</text>
</comment>
<evidence type="ECO:0000256" key="2">
    <source>
        <dbReference type="ARBA" id="ARBA00004496"/>
    </source>
</evidence>
<evidence type="ECO:0000256" key="8">
    <source>
        <dbReference type="ARBA" id="ARBA00022723"/>
    </source>
</evidence>
<evidence type="ECO:0000256" key="16">
    <source>
        <dbReference type="ARBA" id="ARBA00048329"/>
    </source>
</evidence>
<evidence type="ECO:0000256" key="6">
    <source>
        <dbReference type="ARBA" id="ARBA00022553"/>
    </source>
</evidence>
<gene>
    <name evidence="21" type="ORF">NDU88_005171</name>
</gene>
<sequence length="460" mass="52127">MDSDTVDLQLLLANLNTSEVIDIMDELYCGGQPDVEDGTMSTFCENNENEDRSDSLLLSGQIDTFLSKVSRGTVKDLLDFANQVSNTTKQMRRAQEQESGIILKETITVKGGRYRIHSDVLLFPWKLTYRNIDSGFVPQGAFGKVHLAQDRETRTRMACKLIPVEQFKPADIEIQAHFQHENIAELFGAVLWDETIHLFMEAGEGGSVMEKLETCGPMREFEIIWVTKHVLKGLEFLHSKGVIHHDIKPSNIVIMSTKAALVDFGLSVQLNEDMYYPKDLRGTEIYMSPEVILCRGHSTKTDIYSMGATLIHMQTGSPPWVKRYPRSAYPSYLYIIHKQAPPLEDIAEDCSPTMRDLIKASLERNPNQRSSATELLKHEALHPPPEDQPRCQSLDTALFERKRLLRKDLELPENIIDSSLFMSEESDVLKRQRSLSLDLGALAGYFNIVRGPPEVENEDL</sequence>
<evidence type="ECO:0000256" key="5">
    <source>
        <dbReference type="ARBA" id="ARBA00022527"/>
    </source>
</evidence>
<proteinExistence type="predicted"/>
<evidence type="ECO:0000256" key="9">
    <source>
        <dbReference type="ARBA" id="ARBA00022741"/>
    </source>
</evidence>
<dbReference type="EMBL" id="JANPWB010000014">
    <property type="protein sequence ID" value="KAJ1100082.1"/>
    <property type="molecule type" value="Genomic_DNA"/>
</dbReference>
<keyword evidence="8" id="KW-0479">Metal-binding</keyword>
<dbReference type="SMART" id="SM00220">
    <property type="entry name" value="S_TKc"/>
    <property type="match status" value="1"/>
</dbReference>
<comment type="subunit">
    <text evidence="17">Forms a ternary complex with NFKB1/p105 and TNIP2. Interacts with NFKB1; the interaction increases the stability of MAP3K8 but inhibits its MEK phosphorylation activity, whereas loss of interaction following LPS stimulation leads to its degradation. Interacts with CD40 and TRAF6; the interaction is required for ERK activation. Interacts with KSR2; the interaction inhibits ERK and NF-kappa-B activation.</text>
</comment>
<dbReference type="PANTHER" id="PTHR48016:SF31">
    <property type="entry name" value="MITOGEN-ACTIVATED PROTEIN KINASE KINASE KINASE 8"/>
    <property type="match status" value="1"/>
</dbReference>
<evidence type="ECO:0000256" key="1">
    <source>
        <dbReference type="ARBA" id="ARBA00001946"/>
    </source>
</evidence>
<feature type="domain" description="Protein kinase" evidence="20">
    <location>
        <begin position="131"/>
        <end position="381"/>
    </location>
</feature>
<keyword evidence="11" id="KW-0067">ATP-binding</keyword>
<keyword evidence="10" id="KW-0418">Kinase</keyword>
<keyword evidence="6" id="KW-0597">Phosphoprotein</keyword>
<evidence type="ECO:0000256" key="12">
    <source>
        <dbReference type="ARBA" id="ARBA00022842"/>
    </source>
</evidence>
<keyword evidence="13" id="KW-0391">Immunity</keyword>
<evidence type="ECO:0000256" key="13">
    <source>
        <dbReference type="ARBA" id="ARBA00022859"/>
    </source>
</evidence>
<organism evidence="21 22">
    <name type="scientific">Pleurodeles waltl</name>
    <name type="common">Iberian ribbed newt</name>
    <dbReference type="NCBI Taxonomy" id="8319"/>
    <lineage>
        <taxon>Eukaryota</taxon>
        <taxon>Metazoa</taxon>
        <taxon>Chordata</taxon>
        <taxon>Craniata</taxon>
        <taxon>Vertebrata</taxon>
        <taxon>Euteleostomi</taxon>
        <taxon>Amphibia</taxon>
        <taxon>Batrachia</taxon>
        <taxon>Caudata</taxon>
        <taxon>Salamandroidea</taxon>
        <taxon>Salamandridae</taxon>
        <taxon>Pleurodelinae</taxon>
        <taxon>Pleurodeles</taxon>
    </lineage>
</organism>
<evidence type="ECO:0000256" key="4">
    <source>
        <dbReference type="ARBA" id="ARBA00022490"/>
    </source>
</evidence>
<accession>A0AAV7MC48</accession>
<dbReference type="EC" id="2.7.11.25" evidence="3"/>
<evidence type="ECO:0000313" key="21">
    <source>
        <dbReference type="EMBL" id="KAJ1100082.1"/>
    </source>
</evidence>
<dbReference type="GO" id="GO:0046872">
    <property type="term" value="F:metal ion binding"/>
    <property type="evidence" value="ECO:0007669"/>
    <property type="project" value="UniProtKB-KW"/>
</dbReference>
<dbReference type="SUPFAM" id="SSF56112">
    <property type="entry name" value="Protein kinase-like (PK-like)"/>
    <property type="match status" value="1"/>
</dbReference>
<keyword evidence="5" id="KW-0723">Serine/threonine-protein kinase</keyword>
<dbReference type="FunFam" id="3.30.200.20:FF:000283">
    <property type="entry name" value="Mitogen-activated protein kinase kinase kinase 8"/>
    <property type="match status" value="1"/>
</dbReference>
<protein>
    <recommendedName>
        <fullName evidence="18">Mitogen-activated protein kinase kinase kinase 8</fullName>
        <ecNumber evidence="3">2.7.11.25</ecNumber>
    </recommendedName>
    <alternativeName>
        <fullName evidence="19">Tumor progression locus 2</fullName>
    </alternativeName>
</protein>
<evidence type="ECO:0000256" key="7">
    <source>
        <dbReference type="ARBA" id="ARBA00022679"/>
    </source>
</evidence>
<dbReference type="PANTHER" id="PTHR48016">
    <property type="entry name" value="MAP KINASE KINASE KINASE SSK2-RELATED-RELATED"/>
    <property type="match status" value="1"/>
</dbReference>
<evidence type="ECO:0000256" key="10">
    <source>
        <dbReference type="ARBA" id="ARBA00022777"/>
    </source>
</evidence>
<dbReference type="InterPro" id="IPR008271">
    <property type="entry name" value="Ser/Thr_kinase_AS"/>
</dbReference>
<evidence type="ECO:0000256" key="18">
    <source>
        <dbReference type="ARBA" id="ARBA00069056"/>
    </source>
</evidence>
<evidence type="ECO:0000259" key="20">
    <source>
        <dbReference type="PROSITE" id="PS50011"/>
    </source>
</evidence>
<evidence type="ECO:0000256" key="17">
    <source>
        <dbReference type="ARBA" id="ARBA00065261"/>
    </source>
</evidence>
<dbReference type="GO" id="GO:0005524">
    <property type="term" value="F:ATP binding"/>
    <property type="evidence" value="ECO:0007669"/>
    <property type="project" value="UniProtKB-KW"/>
</dbReference>
<dbReference type="Gene3D" id="1.10.510.10">
    <property type="entry name" value="Transferase(Phosphotransferase) domain 1"/>
    <property type="match status" value="1"/>
</dbReference>
<dbReference type="InterPro" id="IPR050538">
    <property type="entry name" value="MAP_kinase_kinase_kinase"/>
</dbReference>
<dbReference type="InterPro" id="IPR000719">
    <property type="entry name" value="Prot_kinase_dom"/>
</dbReference>
<evidence type="ECO:0000256" key="19">
    <source>
        <dbReference type="ARBA" id="ARBA00077901"/>
    </source>
</evidence>
<keyword evidence="14" id="KW-0131">Cell cycle</keyword>
<keyword evidence="9" id="KW-0547">Nucleotide-binding</keyword>
<dbReference type="FunFam" id="1.10.510.10:FF:000327">
    <property type="entry name" value="Mitogen-activated protein kinase kinase kinase 8"/>
    <property type="match status" value="1"/>
</dbReference>
<dbReference type="PROSITE" id="PS50011">
    <property type="entry name" value="PROTEIN_KINASE_DOM"/>
    <property type="match status" value="1"/>
</dbReference>
<evidence type="ECO:0000256" key="3">
    <source>
        <dbReference type="ARBA" id="ARBA00012406"/>
    </source>
</evidence>
<keyword evidence="4" id="KW-0963">Cytoplasm</keyword>
<name>A0AAV7MC48_PLEWA</name>
<dbReference type="Pfam" id="PF00069">
    <property type="entry name" value="Pkinase"/>
    <property type="match status" value="1"/>
</dbReference>